<dbReference type="Pfam" id="PF03009">
    <property type="entry name" value="GDPD"/>
    <property type="match status" value="1"/>
</dbReference>
<dbReference type="Gene3D" id="3.20.20.190">
    <property type="entry name" value="Phosphatidylinositol (PI) phosphodiesterase"/>
    <property type="match status" value="1"/>
</dbReference>
<reference evidence="2 3" key="1">
    <citation type="submission" date="2019-11" db="EMBL/GenBank/DDBJ databases">
        <authorList>
            <person name="Li J."/>
        </authorList>
    </citation>
    <scope>NUCLEOTIDE SEQUENCE [LARGE SCALE GENOMIC DNA]</scope>
    <source>
        <strain evidence="2 3">J4</strain>
    </source>
</reference>
<evidence type="ECO:0000313" key="3">
    <source>
        <dbReference type="Proteomes" id="UP000480185"/>
    </source>
</evidence>
<evidence type="ECO:0000259" key="1">
    <source>
        <dbReference type="PROSITE" id="PS51704"/>
    </source>
</evidence>
<dbReference type="PANTHER" id="PTHR46211">
    <property type="entry name" value="GLYCEROPHOSPHORYL DIESTER PHOSPHODIESTERASE"/>
    <property type="match status" value="1"/>
</dbReference>
<dbReference type="GO" id="GO:0008081">
    <property type="term" value="F:phosphoric diester hydrolase activity"/>
    <property type="evidence" value="ECO:0007669"/>
    <property type="project" value="InterPro"/>
</dbReference>
<gene>
    <name evidence="2" type="ORF">GH754_09150</name>
</gene>
<dbReference type="InterPro" id="IPR017946">
    <property type="entry name" value="PLC-like_Pdiesterase_TIM-brl"/>
</dbReference>
<dbReference type="PROSITE" id="PS51704">
    <property type="entry name" value="GP_PDE"/>
    <property type="match status" value="1"/>
</dbReference>
<sequence>MKTKIIAHRGASRYAPENTMPAFQLANEMKANGIETDVQLTKDNIPVLIHDENVRRTTNGTGFVQDYTLQELEQLDAGAWFSETYANTPIVTLKKLLEWISPQSLQLNLEFKNNIIDYKHLENIVYEMVKEYGLLERTVFSSFNDRSIKRMQRIDPNAQTAFLTSNKMRGLTSFVQSIGASGVHVKYRVLTPQLVEECQAKNIDLRVYTVNRPAHMVRCYKLGCTAIFTDVPDIARKQRESIPADGRVKRKLPFRRM</sequence>
<dbReference type="GO" id="GO:0006629">
    <property type="term" value="P:lipid metabolic process"/>
    <property type="evidence" value="ECO:0007669"/>
    <property type="project" value="InterPro"/>
</dbReference>
<protein>
    <submittedName>
        <fullName evidence="2">Glycerophosphodiester phosphodiesterase</fullName>
    </submittedName>
</protein>
<accession>A0A6G1X6G4</accession>
<keyword evidence="3" id="KW-1185">Reference proteome</keyword>
<dbReference type="AlphaFoldDB" id="A0A6G1X6G4"/>
<dbReference type="InterPro" id="IPR030395">
    <property type="entry name" value="GP_PDE_dom"/>
</dbReference>
<proteinExistence type="predicted"/>
<dbReference type="CDD" id="cd08563">
    <property type="entry name" value="GDPD_TtGDE_like"/>
    <property type="match status" value="1"/>
</dbReference>
<dbReference type="RefSeq" id="WP_323741938.1">
    <property type="nucleotide sequence ID" value="NZ_WJNH01000005.1"/>
</dbReference>
<dbReference type="SUPFAM" id="SSF51695">
    <property type="entry name" value="PLC-like phosphodiesterases"/>
    <property type="match status" value="1"/>
</dbReference>
<dbReference type="EMBL" id="WJNH01000005">
    <property type="protein sequence ID" value="MRG86496.1"/>
    <property type="molecule type" value="Genomic_DNA"/>
</dbReference>
<dbReference type="PANTHER" id="PTHR46211:SF1">
    <property type="entry name" value="GLYCEROPHOSPHODIESTER PHOSPHODIESTERASE, CYTOPLASMIC"/>
    <property type="match status" value="1"/>
</dbReference>
<name>A0A6G1X6G4_9BACI</name>
<dbReference type="Proteomes" id="UP000480185">
    <property type="component" value="Unassembled WGS sequence"/>
</dbReference>
<comment type="caution">
    <text evidence="2">The sequence shown here is derived from an EMBL/GenBank/DDBJ whole genome shotgun (WGS) entry which is preliminary data.</text>
</comment>
<organism evidence="2 3">
    <name type="scientific">Salinibacillus xinjiangensis</name>
    <dbReference type="NCBI Taxonomy" id="1229268"/>
    <lineage>
        <taxon>Bacteria</taxon>
        <taxon>Bacillati</taxon>
        <taxon>Bacillota</taxon>
        <taxon>Bacilli</taxon>
        <taxon>Bacillales</taxon>
        <taxon>Bacillaceae</taxon>
        <taxon>Salinibacillus</taxon>
    </lineage>
</organism>
<evidence type="ECO:0000313" key="2">
    <source>
        <dbReference type="EMBL" id="MRG86496.1"/>
    </source>
</evidence>
<feature type="domain" description="GP-PDE" evidence="1">
    <location>
        <begin position="3"/>
        <end position="239"/>
    </location>
</feature>